<gene>
    <name evidence="3" type="ORF">F1721_17205</name>
</gene>
<feature type="transmembrane region" description="Helical" evidence="1">
    <location>
        <begin position="21"/>
        <end position="39"/>
    </location>
</feature>
<organism evidence="3 4">
    <name type="scientific">Saccharopolyspora hirsuta</name>
    <dbReference type="NCBI Taxonomy" id="1837"/>
    <lineage>
        <taxon>Bacteria</taxon>
        <taxon>Bacillati</taxon>
        <taxon>Actinomycetota</taxon>
        <taxon>Actinomycetes</taxon>
        <taxon>Pseudonocardiales</taxon>
        <taxon>Pseudonocardiaceae</taxon>
        <taxon>Saccharopolyspora</taxon>
    </lineage>
</organism>
<feature type="transmembrane region" description="Helical" evidence="1">
    <location>
        <begin position="45"/>
        <end position="66"/>
    </location>
</feature>
<evidence type="ECO:0000313" key="4">
    <source>
        <dbReference type="Proteomes" id="UP000323946"/>
    </source>
</evidence>
<dbReference type="OrthoDB" id="32521at2"/>
<dbReference type="EMBL" id="VWPH01000007">
    <property type="protein sequence ID" value="KAA5832717.1"/>
    <property type="molecule type" value="Genomic_DNA"/>
</dbReference>
<dbReference type="Pfam" id="PF03779">
    <property type="entry name" value="SPW"/>
    <property type="match status" value="1"/>
</dbReference>
<accession>A0A5M7BWY9</accession>
<keyword evidence="1" id="KW-1133">Transmembrane helix</keyword>
<keyword evidence="4" id="KW-1185">Reference proteome</keyword>
<comment type="caution">
    <text evidence="3">The sequence shown here is derived from an EMBL/GenBank/DDBJ whole genome shotgun (WGS) entry which is preliminary data.</text>
</comment>
<evidence type="ECO:0000256" key="1">
    <source>
        <dbReference type="SAM" id="Phobius"/>
    </source>
</evidence>
<keyword evidence="1" id="KW-0812">Transmembrane</keyword>
<keyword evidence="1" id="KW-0472">Membrane</keyword>
<sequence length="132" mass="13824">MEVIDVADRSSGSTAKPWVRWQDWVGVVLGAYLIIGTLWTPTNGAAMSAMIVLGALLVLASVWSLAMPGSMTSEYCHMLLGALLFISPWVLGYSALMGASWTSWIVGVLAVLAGAAALPEANAAHRGIAGQH</sequence>
<evidence type="ECO:0000259" key="2">
    <source>
        <dbReference type="Pfam" id="PF03779"/>
    </source>
</evidence>
<dbReference type="Proteomes" id="UP000323946">
    <property type="component" value="Unassembled WGS sequence"/>
</dbReference>
<dbReference type="AlphaFoldDB" id="A0A5M7BWY9"/>
<reference evidence="3 4" key="1">
    <citation type="submission" date="2019-09" db="EMBL/GenBank/DDBJ databases">
        <title>Draft genome sequence of the thermophilic Saccharopolyspora hirsuta VKM Ac-666T.</title>
        <authorList>
            <person name="Lobastova T.G."/>
            <person name="Fokina V."/>
            <person name="Bragin E.Y."/>
            <person name="Shtratnikova V.Y."/>
            <person name="Starodumova I.P."/>
            <person name="Tarlachkov S.V."/>
            <person name="Donova M.V."/>
        </authorList>
    </citation>
    <scope>NUCLEOTIDE SEQUENCE [LARGE SCALE GENOMIC DNA]</scope>
    <source>
        <strain evidence="3 4">VKM Ac-666</strain>
    </source>
</reference>
<evidence type="ECO:0000313" key="3">
    <source>
        <dbReference type="EMBL" id="KAA5832717.1"/>
    </source>
</evidence>
<feature type="transmembrane region" description="Helical" evidence="1">
    <location>
        <begin position="78"/>
        <end position="95"/>
    </location>
</feature>
<feature type="domain" description="SPW repeat-containing integral membrane" evidence="2">
    <location>
        <begin position="21"/>
        <end position="115"/>
    </location>
</feature>
<protein>
    <recommendedName>
        <fullName evidence="2">SPW repeat-containing integral membrane domain-containing protein</fullName>
    </recommendedName>
</protein>
<feature type="transmembrane region" description="Helical" evidence="1">
    <location>
        <begin position="101"/>
        <end position="118"/>
    </location>
</feature>
<name>A0A5M7BWY9_SACHI</name>
<proteinExistence type="predicted"/>
<dbReference type="InterPro" id="IPR005530">
    <property type="entry name" value="SPW"/>
</dbReference>
<dbReference type="RefSeq" id="WP_150067702.1">
    <property type="nucleotide sequence ID" value="NZ_JBEPDJ010000006.1"/>
</dbReference>